<evidence type="ECO:0000256" key="5">
    <source>
        <dbReference type="ARBA" id="ARBA00022692"/>
    </source>
</evidence>
<evidence type="ECO:0000256" key="4">
    <source>
        <dbReference type="ARBA" id="ARBA00022475"/>
    </source>
</evidence>
<dbReference type="GO" id="GO:0006935">
    <property type="term" value="P:chemotaxis"/>
    <property type="evidence" value="ECO:0007669"/>
    <property type="project" value="InterPro"/>
</dbReference>
<dbReference type="RefSeq" id="WP_010075865.1">
    <property type="nucleotide sequence ID" value="NC_014393.1"/>
</dbReference>
<feature type="transmembrane region" description="Helical" evidence="8">
    <location>
        <begin position="29"/>
        <end position="51"/>
    </location>
</feature>
<evidence type="ECO:0000256" key="1">
    <source>
        <dbReference type="ARBA" id="ARBA00004651"/>
    </source>
</evidence>
<evidence type="ECO:0000256" key="3">
    <source>
        <dbReference type="ARBA" id="ARBA00022448"/>
    </source>
</evidence>
<evidence type="ECO:0000256" key="8">
    <source>
        <dbReference type="SAM" id="Phobius"/>
    </source>
</evidence>
<dbReference type="InterPro" id="IPR047055">
    <property type="entry name" value="MotA-like"/>
</dbReference>
<keyword evidence="7 8" id="KW-0472">Membrane</keyword>
<keyword evidence="11" id="KW-1185">Reference proteome</keyword>
<evidence type="ECO:0000313" key="11">
    <source>
        <dbReference type="Proteomes" id="UP000002730"/>
    </source>
</evidence>
<evidence type="ECO:0000256" key="6">
    <source>
        <dbReference type="ARBA" id="ARBA00022989"/>
    </source>
</evidence>
<dbReference type="NCBIfam" id="NF005997">
    <property type="entry name" value="PRK08124.1"/>
    <property type="match status" value="1"/>
</dbReference>
<sequence>MDIFLVIGVVTGLLAVVVGMIVKGADVTVLLNPAAAIIIIIGTIAAVMNSFPKKDFLRIPKIARVLFKESKTDDPVEIIKQIIEMSQTTRKNGLLALESVVQSTENRFMRKGLEMVVDGIEQDYIREVQTIEIEQMEERHRSGASIFTTAGGAAPTLGVLGAVIGLIGALGNLNDTEKLGHMIAAAFVATLYGIFFGYVICHPFASRLKRKSHEEISSMYIILEGILSIQAGENSKSIEKKLTGMLEPKDRAKFEEESNGPNKGE</sequence>
<dbReference type="PROSITE" id="PS01307">
    <property type="entry name" value="MOTA"/>
    <property type="match status" value="1"/>
</dbReference>
<dbReference type="HOGENOM" id="CLU_079895_0_0_9"/>
<comment type="similarity">
    <text evidence="2">Belongs to the MotA family.</text>
</comment>
<dbReference type="eggNOG" id="COG1291">
    <property type="taxonomic scope" value="Bacteria"/>
</dbReference>
<dbReference type="PANTHER" id="PTHR30433:SF3">
    <property type="entry name" value="MOTILITY PROTEIN A"/>
    <property type="match status" value="1"/>
</dbReference>
<keyword evidence="3" id="KW-0813">Transport</keyword>
<feature type="domain" description="MotA/TolQ/ExbB proton channel" evidence="9">
    <location>
        <begin position="102"/>
        <end position="219"/>
    </location>
</feature>
<evidence type="ECO:0000259" key="9">
    <source>
        <dbReference type="Pfam" id="PF01618"/>
    </source>
</evidence>
<dbReference type="Proteomes" id="UP000002730">
    <property type="component" value="Chromosome"/>
</dbReference>
<dbReference type="Pfam" id="PF01618">
    <property type="entry name" value="MotA_ExbB"/>
    <property type="match status" value="1"/>
</dbReference>
<dbReference type="InterPro" id="IPR000540">
    <property type="entry name" value="Flag_MotA_CS"/>
</dbReference>
<protein>
    <submittedName>
        <fullName evidence="10">MotA/TolQ/ExbB proton channel</fullName>
    </submittedName>
</protein>
<dbReference type="PANTHER" id="PTHR30433">
    <property type="entry name" value="CHEMOTAXIS PROTEIN MOTA"/>
    <property type="match status" value="1"/>
</dbReference>
<dbReference type="GO" id="GO:0071978">
    <property type="term" value="P:bacterial-type flagellum-dependent swarming motility"/>
    <property type="evidence" value="ECO:0007669"/>
    <property type="project" value="InterPro"/>
</dbReference>
<dbReference type="InterPro" id="IPR002898">
    <property type="entry name" value="MotA_ExbB_proton_chnl"/>
</dbReference>
<proteinExistence type="inferred from homology"/>
<keyword evidence="4" id="KW-1003">Cell membrane</keyword>
<comment type="subcellular location">
    <subcellularLocation>
        <location evidence="1">Cell membrane</location>
        <topology evidence="1">Multi-pass membrane protein</topology>
    </subcellularLocation>
</comment>
<dbReference type="GO" id="GO:0005886">
    <property type="term" value="C:plasma membrane"/>
    <property type="evidence" value="ECO:0007669"/>
    <property type="project" value="UniProtKB-SubCell"/>
</dbReference>
<accession>D9STN5</accession>
<dbReference type="OrthoDB" id="9806929at2"/>
<organism evidence="10 11">
    <name type="scientific">Clostridium cellulovorans (strain ATCC 35296 / DSM 3052 / OCM 3 / 743B)</name>
    <dbReference type="NCBI Taxonomy" id="573061"/>
    <lineage>
        <taxon>Bacteria</taxon>
        <taxon>Bacillati</taxon>
        <taxon>Bacillota</taxon>
        <taxon>Clostridia</taxon>
        <taxon>Eubacteriales</taxon>
        <taxon>Clostridiaceae</taxon>
        <taxon>Clostridium</taxon>
    </lineage>
</organism>
<reference evidence="10 11" key="1">
    <citation type="submission" date="2010-08" db="EMBL/GenBank/DDBJ databases">
        <title>Complete sequence of Clostridium cellulovorans 743B.</title>
        <authorList>
            <consortium name="US DOE Joint Genome Institute"/>
            <person name="Lucas S."/>
            <person name="Copeland A."/>
            <person name="Lapidus A."/>
            <person name="Cheng J.-F."/>
            <person name="Bruce D."/>
            <person name="Goodwin L."/>
            <person name="Pitluck S."/>
            <person name="Chertkov O."/>
            <person name="Detter J.C."/>
            <person name="Han C."/>
            <person name="Tapia R."/>
            <person name="Land M."/>
            <person name="Hauser L."/>
            <person name="Chang Y.-J."/>
            <person name="Jeffries C."/>
            <person name="Kyrpides N."/>
            <person name="Ivanova N."/>
            <person name="Mikhailova N."/>
            <person name="Hemme C.L."/>
            <person name="Woyke T."/>
        </authorList>
    </citation>
    <scope>NUCLEOTIDE SEQUENCE [LARGE SCALE GENOMIC DNA]</scope>
    <source>
        <strain evidence="11">ATCC 35296 / DSM 3052 / OCM 3 / 743B</strain>
    </source>
</reference>
<evidence type="ECO:0000313" key="10">
    <source>
        <dbReference type="EMBL" id="ADL52769.1"/>
    </source>
</evidence>
<feature type="transmembrane region" description="Helical" evidence="8">
    <location>
        <begin position="146"/>
        <end position="170"/>
    </location>
</feature>
<gene>
    <name evidence="10" type="ordered locus">Clocel_3079</name>
</gene>
<feature type="transmembrane region" description="Helical" evidence="8">
    <location>
        <begin position="182"/>
        <end position="201"/>
    </location>
</feature>
<dbReference type="STRING" id="573061.Clocel_3079"/>
<keyword evidence="6 8" id="KW-1133">Transmembrane helix</keyword>
<dbReference type="NCBIfam" id="NF006583">
    <property type="entry name" value="PRK09109.1"/>
    <property type="match status" value="1"/>
</dbReference>
<name>D9STN5_CLOC7</name>
<dbReference type="AlphaFoldDB" id="D9STN5"/>
<keyword evidence="5 8" id="KW-0812">Transmembrane</keyword>
<evidence type="ECO:0000256" key="2">
    <source>
        <dbReference type="ARBA" id="ARBA00008038"/>
    </source>
</evidence>
<evidence type="ECO:0000256" key="7">
    <source>
        <dbReference type="ARBA" id="ARBA00023136"/>
    </source>
</evidence>
<dbReference type="KEGG" id="ccb:Clocel_3079"/>
<dbReference type="EMBL" id="CP002160">
    <property type="protein sequence ID" value="ADL52769.1"/>
    <property type="molecule type" value="Genomic_DNA"/>
</dbReference>